<dbReference type="Proteomes" id="UP000283269">
    <property type="component" value="Unassembled WGS sequence"/>
</dbReference>
<dbReference type="AlphaFoldDB" id="A0A409X6I8"/>
<reference evidence="1 2" key="1">
    <citation type="journal article" date="2018" name="Evol. Lett.">
        <title>Horizontal gene cluster transfer increased hallucinogenic mushroom diversity.</title>
        <authorList>
            <person name="Reynolds H.T."/>
            <person name="Vijayakumar V."/>
            <person name="Gluck-Thaler E."/>
            <person name="Korotkin H.B."/>
            <person name="Matheny P.B."/>
            <person name="Slot J.C."/>
        </authorList>
    </citation>
    <scope>NUCLEOTIDE SEQUENCE [LARGE SCALE GENOMIC DNA]</scope>
    <source>
        <strain evidence="1 2">2631</strain>
    </source>
</reference>
<sequence>MPNPGNFHGSQLKFLLGKKPAYELTAATRPGAEAILNIQRQYFKRYPIELLLNVELTAEFLANVDDDAADVDIQEPDIDKLMPEEYQEAVERMKAR</sequence>
<name>A0A409X6I8_PSICY</name>
<dbReference type="OrthoDB" id="3033067at2759"/>
<evidence type="ECO:0000313" key="1">
    <source>
        <dbReference type="EMBL" id="PPQ86393.1"/>
    </source>
</evidence>
<keyword evidence="2" id="KW-1185">Reference proteome</keyword>
<dbReference type="InParanoid" id="A0A409X6I8"/>
<comment type="caution">
    <text evidence="1">The sequence shown here is derived from an EMBL/GenBank/DDBJ whole genome shotgun (WGS) entry which is preliminary data.</text>
</comment>
<evidence type="ECO:0000313" key="2">
    <source>
        <dbReference type="Proteomes" id="UP000283269"/>
    </source>
</evidence>
<proteinExistence type="predicted"/>
<dbReference type="STRING" id="93625.A0A409X6I8"/>
<gene>
    <name evidence="1" type="ORF">CVT25_003472</name>
</gene>
<organism evidence="1 2">
    <name type="scientific">Psilocybe cyanescens</name>
    <dbReference type="NCBI Taxonomy" id="93625"/>
    <lineage>
        <taxon>Eukaryota</taxon>
        <taxon>Fungi</taxon>
        <taxon>Dikarya</taxon>
        <taxon>Basidiomycota</taxon>
        <taxon>Agaricomycotina</taxon>
        <taxon>Agaricomycetes</taxon>
        <taxon>Agaricomycetidae</taxon>
        <taxon>Agaricales</taxon>
        <taxon>Agaricineae</taxon>
        <taxon>Strophariaceae</taxon>
        <taxon>Psilocybe</taxon>
    </lineage>
</organism>
<dbReference type="EMBL" id="NHYD01002501">
    <property type="protein sequence ID" value="PPQ86393.1"/>
    <property type="molecule type" value="Genomic_DNA"/>
</dbReference>
<accession>A0A409X6I8</accession>
<protein>
    <submittedName>
        <fullName evidence="1">Uncharacterized protein</fullName>
    </submittedName>
</protein>